<reference evidence="2 3" key="1">
    <citation type="submission" date="2018-10" db="EMBL/GenBank/DDBJ databases">
        <title>Phylogenomics of Brevibacillus.</title>
        <authorList>
            <person name="Dunlap C."/>
        </authorList>
    </citation>
    <scope>NUCLEOTIDE SEQUENCE [LARGE SCALE GENOMIC DNA]</scope>
    <source>
        <strain evidence="2 3">JCM 15716</strain>
    </source>
</reference>
<accession>A0A3M8DI17</accession>
<dbReference type="EMBL" id="RHHQ01000010">
    <property type="protein sequence ID" value="RNB87743.1"/>
    <property type="molecule type" value="Genomic_DNA"/>
</dbReference>
<evidence type="ECO:0000313" key="3">
    <source>
        <dbReference type="Proteomes" id="UP000271031"/>
    </source>
</evidence>
<gene>
    <name evidence="2" type="ORF">EDM56_12960</name>
</gene>
<dbReference type="InterPro" id="IPR050177">
    <property type="entry name" value="Lipid_A_modif_metabolic_enz"/>
</dbReference>
<dbReference type="Pfam" id="PF01370">
    <property type="entry name" value="Epimerase"/>
    <property type="match status" value="1"/>
</dbReference>
<dbReference type="SUPFAM" id="SSF51735">
    <property type="entry name" value="NAD(P)-binding Rossmann-fold domains"/>
    <property type="match status" value="1"/>
</dbReference>
<dbReference type="InterPro" id="IPR036291">
    <property type="entry name" value="NAD(P)-bd_dom_sf"/>
</dbReference>
<organism evidence="2 3">
    <name type="scientific">Brevibacillus fluminis</name>
    <dbReference type="NCBI Taxonomy" id="511487"/>
    <lineage>
        <taxon>Bacteria</taxon>
        <taxon>Bacillati</taxon>
        <taxon>Bacillota</taxon>
        <taxon>Bacilli</taxon>
        <taxon>Bacillales</taxon>
        <taxon>Paenibacillaceae</taxon>
        <taxon>Brevibacillus</taxon>
    </lineage>
</organism>
<protein>
    <submittedName>
        <fullName evidence="2">NAD-dependent epimerase/dehydratase family protein</fullName>
    </submittedName>
</protein>
<dbReference type="RefSeq" id="WP_122918348.1">
    <property type="nucleotide sequence ID" value="NZ_RHHQ01000010.1"/>
</dbReference>
<feature type="domain" description="NAD-dependent epimerase/dehydratase" evidence="1">
    <location>
        <begin position="4"/>
        <end position="181"/>
    </location>
</feature>
<comment type="caution">
    <text evidence="2">The sequence shown here is derived from an EMBL/GenBank/DDBJ whole genome shotgun (WGS) entry which is preliminary data.</text>
</comment>
<keyword evidence="3" id="KW-1185">Reference proteome</keyword>
<name>A0A3M8DI17_9BACL</name>
<dbReference type="OrthoDB" id="9809586at2"/>
<evidence type="ECO:0000313" key="2">
    <source>
        <dbReference type="EMBL" id="RNB87743.1"/>
    </source>
</evidence>
<dbReference type="Proteomes" id="UP000271031">
    <property type="component" value="Unassembled WGS sequence"/>
</dbReference>
<dbReference type="Gene3D" id="3.40.50.720">
    <property type="entry name" value="NAD(P)-binding Rossmann-like Domain"/>
    <property type="match status" value="1"/>
</dbReference>
<dbReference type="AlphaFoldDB" id="A0A3M8DI17"/>
<dbReference type="PANTHER" id="PTHR43245">
    <property type="entry name" value="BIFUNCTIONAL POLYMYXIN RESISTANCE PROTEIN ARNA"/>
    <property type="match status" value="1"/>
</dbReference>
<dbReference type="InterPro" id="IPR001509">
    <property type="entry name" value="Epimerase_deHydtase"/>
</dbReference>
<sequence length="296" mass="33229">MRSALVLGGTQFFGKRLVQLLLDAGVEVTIGTRGKTADPFGDRVQRLVLDREDAESMESAVEGKSWDVIYDQTCYSPQEALDACYLFSGNTKRYIFTSTMAVYDGGTAQKEEDFSPFSYAYSTGNRREYPGIAGYTEAKRSAEAVLFQKEPFPVVAVRFPLVIGPDDYTNRLRFHVEHVVREQPIGISHPDTRIGFISSEDASRFLFWLGTQSFVGPINAGYTGDISHRELLERIGHIVGKEPLIIEKAEPEHQSPYSFPWSWSLDTEKARSAGFTFGEFDQMLDSLIRTYAKDAV</sequence>
<evidence type="ECO:0000259" key="1">
    <source>
        <dbReference type="Pfam" id="PF01370"/>
    </source>
</evidence>
<proteinExistence type="predicted"/>